<dbReference type="AlphaFoldDB" id="A0A976FP45"/>
<evidence type="ECO:0000313" key="3">
    <source>
        <dbReference type="Proteomes" id="UP000294530"/>
    </source>
</evidence>
<reference evidence="1 3" key="1">
    <citation type="journal article" date="2021" name="Genome Biol.">
        <title>AFLAP: assembly-free linkage analysis pipeline using k-mers from genome sequencing data.</title>
        <authorList>
            <person name="Fletcher K."/>
            <person name="Zhang L."/>
            <person name="Gil J."/>
            <person name="Han R."/>
            <person name="Cavanaugh K."/>
            <person name="Michelmore R."/>
        </authorList>
    </citation>
    <scope>NUCLEOTIDE SEQUENCE [LARGE SCALE GENOMIC DNA]</scope>
    <source>
        <strain evidence="1 3">SF5</strain>
    </source>
</reference>
<organism evidence="1 3">
    <name type="scientific">Bremia lactucae</name>
    <name type="common">Lettuce downy mildew</name>
    <dbReference type="NCBI Taxonomy" id="4779"/>
    <lineage>
        <taxon>Eukaryota</taxon>
        <taxon>Sar</taxon>
        <taxon>Stramenopiles</taxon>
        <taxon>Oomycota</taxon>
        <taxon>Peronosporomycetes</taxon>
        <taxon>Peronosporales</taxon>
        <taxon>Peronosporaceae</taxon>
        <taxon>Bremia</taxon>
    </lineage>
</organism>
<gene>
    <name evidence="2" type="ORF">CCR75_006144</name>
    <name evidence="1" type="ORF">CCR75_006364</name>
</gene>
<accession>A0A976FP45</accession>
<comment type="caution">
    <text evidence="1">The sequence shown here is derived from an EMBL/GenBank/DDBJ whole genome shotgun (WGS) entry which is preliminary data.</text>
</comment>
<proteinExistence type="predicted"/>
<protein>
    <submittedName>
        <fullName evidence="1">Uncharacterized protein</fullName>
    </submittedName>
</protein>
<sequence length="79" mass="8978">MNSKQHHTGFRAIVLKQLAKHSQESPSSSYDTAVILFQQFQFEKLPAGVKNDQYELNCLESWKAFIDLAYGIQTSITLS</sequence>
<reference evidence="1" key="2">
    <citation type="submission" date="2021-07" db="EMBL/GenBank/DDBJ databases">
        <authorList>
            <person name="Fletcher K."/>
        </authorList>
    </citation>
    <scope>NUCLEOTIDE SEQUENCE</scope>
    <source>
        <strain evidence="1">SF5</strain>
    </source>
</reference>
<dbReference type="EMBL" id="SHOA02000019">
    <property type="protein sequence ID" value="TDH69999.1"/>
    <property type="molecule type" value="Genomic_DNA"/>
</dbReference>
<dbReference type="Proteomes" id="UP000294530">
    <property type="component" value="Unassembled WGS sequence"/>
</dbReference>
<dbReference type="KEGG" id="blac:94349886"/>
<dbReference type="RefSeq" id="XP_067821287.1">
    <property type="nucleotide sequence ID" value="XM_067964215.1"/>
</dbReference>
<dbReference type="GeneID" id="94349886"/>
<evidence type="ECO:0000313" key="1">
    <source>
        <dbReference type="EMBL" id="TDH69999.1"/>
    </source>
</evidence>
<name>A0A976FP45_BRELC</name>
<dbReference type="EMBL" id="SHOA02000015">
    <property type="protein sequence ID" value="TDH71788.1"/>
    <property type="molecule type" value="Genomic_DNA"/>
</dbReference>
<evidence type="ECO:0000313" key="2">
    <source>
        <dbReference type="EMBL" id="TDH71788.1"/>
    </source>
</evidence>
<keyword evidence="3" id="KW-1185">Reference proteome</keyword>